<gene>
    <name evidence="2" type="ORF">B0H16DRAFT_1456934</name>
</gene>
<dbReference type="EMBL" id="JARKIB010000039">
    <property type="protein sequence ID" value="KAJ7759667.1"/>
    <property type="molecule type" value="Genomic_DNA"/>
</dbReference>
<dbReference type="Proteomes" id="UP001215598">
    <property type="component" value="Unassembled WGS sequence"/>
</dbReference>
<name>A0AAD7JCI4_9AGAR</name>
<comment type="caution">
    <text evidence="2">The sequence shown here is derived from an EMBL/GenBank/DDBJ whole genome shotgun (WGS) entry which is preliminary data.</text>
</comment>
<evidence type="ECO:0000256" key="1">
    <source>
        <dbReference type="SAM" id="MobiDB-lite"/>
    </source>
</evidence>
<feature type="region of interest" description="Disordered" evidence="1">
    <location>
        <begin position="41"/>
        <end position="65"/>
    </location>
</feature>
<proteinExistence type="predicted"/>
<organism evidence="2 3">
    <name type="scientific">Mycena metata</name>
    <dbReference type="NCBI Taxonomy" id="1033252"/>
    <lineage>
        <taxon>Eukaryota</taxon>
        <taxon>Fungi</taxon>
        <taxon>Dikarya</taxon>
        <taxon>Basidiomycota</taxon>
        <taxon>Agaricomycotina</taxon>
        <taxon>Agaricomycetes</taxon>
        <taxon>Agaricomycetidae</taxon>
        <taxon>Agaricales</taxon>
        <taxon>Marasmiineae</taxon>
        <taxon>Mycenaceae</taxon>
        <taxon>Mycena</taxon>
    </lineage>
</organism>
<dbReference type="AlphaFoldDB" id="A0AAD7JCI4"/>
<reference evidence="2" key="1">
    <citation type="submission" date="2023-03" db="EMBL/GenBank/DDBJ databases">
        <title>Massive genome expansion in bonnet fungi (Mycena s.s.) driven by repeated elements and novel gene families across ecological guilds.</title>
        <authorList>
            <consortium name="Lawrence Berkeley National Laboratory"/>
            <person name="Harder C.B."/>
            <person name="Miyauchi S."/>
            <person name="Viragh M."/>
            <person name="Kuo A."/>
            <person name="Thoen E."/>
            <person name="Andreopoulos B."/>
            <person name="Lu D."/>
            <person name="Skrede I."/>
            <person name="Drula E."/>
            <person name="Henrissat B."/>
            <person name="Morin E."/>
            <person name="Kohler A."/>
            <person name="Barry K."/>
            <person name="LaButti K."/>
            <person name="Morin E."/>
            <person name="Salamov A."/>
            <person name="Lipzen A."/>
            <person name="Mereny Z."/>
            <person name="Hegedus B."/>
            <person name="Baldrian P."/>
            <person name="Stursova M."/>
            <person name="Weitz H."/>
            <person name="Taylor A."/>
            <person name="Grigoriev I.V."/>
            <person name="Nagy L.G."/>
            <person name="Martin F."/>
            <person name="Kauserud H."/>
        </authorList>
    </citation>
    <scope>NUCLEOTIDE SEQUENCE</scope>
    <source>
        <strain evidence="2">CBHHK182m</strain>
    </source>
</reference>
<sequence length="537" mass="59879">MSLATSGTGSCTAGDGGAQTTIRHMCMNLVFHWERPTHHSCPTATASRTRVDQAVSSNNISPRTPYQQRQLLGGTTTGHRRPTTTISDHPRLAATRRAARDHRRAGVRARRPVTGTGDEVLPRVTRAPTRPPFGGRYRHDMVMGSHYGRDHGALRGNKSRNDERMLRTKALQTRRRSPDRSPCAEAMAHKRNGRKYNHHTSDLDVGDWADHRIETTEEAANLIRWVARTEPSAFNFLRSITVKLGSDPTILRTPGEVYVLAKQNTTVELYWIRSTGHRKAPARAASPPAHDPREDELAYLGTALVDGDDTMVILRERADENVKVVSGSHTKLMAAVRLYEAMTHLLWPIGFRISPTEYAHHAHKYAKVYIPDVGSWFTINSLAPRRICVGTLLERLKFLETLIRILSVAGTFNQIAQLGQGQYVFANRALEHYPFLTSNITISHVICWLAQHGIARDGESIAHLESFARSRRNLQCGQNSPGPKEFKLGGVPHSAAEMLGLELGCDILPWTEIEHAALQPDVLSSYPNRPSKAMEID</sequence>
<protein>
    <submittedName>
        <fullName evidence="2">Uncharacterized protein</fullName>
    </submittedName>
</protein>
<feature type="compositionally biased region" description="Basic residues" evidence="1">
    <location>
        <begin position="97"/>
        <end position="111"/>
    </location>
</feature>
<evidence type="ECO:0000313" key="2">
    <source>
        <dbReference type="EMBL" id="KAJ7759667.1"/>
    </source>
</evidence>
<keyword evidence="3" id="KW-1185">Reference proteome</keyword>
<accession>A0AAD7JCI4</accession>
<feature type="region of interest" description="Disordered" evidence="1">
    <location>
        <begin position="95"/>
        <end position="138"/>
    </location>
</feature>
<evidence type="ECO:0000313" key="3">
    <source>
        <dbReference type="Proteomes" id="UP001215598"/>
    </source>
</evidence>